<proteinExistence type="predicted"/>
<evidence type="ECO:0008006" key="3">
    <source>
        <dbReference type="Google" id="ProtNLM"/>
    </source>
</evidence>
<comment type="caution">
    <text evidence="1">The sequence shown here is derived from an EMBL/GenBank/DDBJ whole genome shotgun (WGS) entry which is preliminary data.</text>
</comment>
<keyword evidence="2" id="KW-1185">Reference proteome</keyword>
<evidence type="ECO:0000313" key="1">
    <source>
        <dbReference type="EMBL" id="KAL0060041.1"/>
    </source>
</evidence>
<organism evidence="1 2">
    <name type="scientific">Marasmius tenuissimus</name>
    <dbReference type="NCBI Taxonomy" id="585030"/>
    <lineage>
        <taxon>Eukaryota</taxon>
        <taxon>Fungi</taxon>
        <taxon>Dikarya</taxon>
        <taxon>Basidiomycota</taxon>
        <taxon>Agaricomycotina</taxon>
        <taxon>Agaricomycetes</taxon>
        <taxon>Agaricomycetidae</taxon>
        <taxon>Agaricales</taxon>
        <taxon>Marasmiineae</taxon>
        <taxon>Marasmiaceae</taxon>
        <taxon>Marasmius</taxon>
    </lineage>
</organism>
<dbReference type="EMBL" id="JBBXMP010000195">
    <property type="protein sequence ID" value="KAL0060041.1"/>
    <property type="molecule type" value="Genomic_DNA"/>
</dbReference>
<reference evidence="1 2" key="1">
    <citation type="submission" date="2024-05" db="EMBL/GenBank/DDBJ databases">
        <title>A draft genome resource for the thread blight pathogen Marasmius tenuissimus strain MS-2.</title>
        <authorList>
            <person name="Yulfo-Soto G.E."/>
            <person name="Baruah I.K."/>
            <person name="Amoako-Attah I."/>
            <person name="Bukari Y."/>
            <person name="Meinhardt L.W."/>
            <person name="Bailey B.A."/>
            <person name="Cohen S.P."/>
        </authorList>
    </citation>
    <scope>NUCLEOTIDE SEQUENCE [LARGE SCALE GENOMIC DNA]</scope>
    <source>
        <strain evidence="1 2">MS-2</strain>
    </source>
</reference>
<protein>
    <recommendedName>
        <fullName evidence="3">Secreted protein</fullName>
    </recommendedName>
</protein>
<evidence type="ECO:0000313" key="2">
    <source>
        <dbReference type="Proteomes" id="UP001437256"/>
    </source>
</evidence>
<gene>
    <name evidence="1" type="ORF">AAF712_013160</name>
</gene>
<accession>A0ABR2ZEN9</accession>
<name>A0ABR2ZEN9_9AGAR</name>
<sequence length="71" mass="7867">MTFLFLLRTTSTLFISGAIVVLRGLDTVSLKISGNGSLQYTRLVVDLIRVFLHILSKTFRSHTCIADGILI</sequence>
<dbReference type="Proteomes" id="UP001437256">
    <property type="component" value="Unassembled WGS sequence"/>
</dbReference>